<reference evidence="2" key="1">
    <citation type="journal article" date="2022" name="Mol. Ecol. Resour.">
        <title>The genomes of chicory, endive, great burdock and yacon provide insights into Asteraceae palaeo-polyploidization history and plant inulin production.</title>
        <authorList>
            <person name="Fan W."/>
            <person name="Wang S."/>
            <person name="Wang H."/>
            <person name="Wang A."/>
            <person name="Jiang F."/>
            <person name="Liu H."/>
            <person name="Zhao H."/>
            <person name="Xu D."/>
            <person name="Zhang Y."/>
        </authorList>
    </citation>
    <scope>NUCLEOTIDE SEQUENCE [LARGE SCALE GENOMIC DNA]</scope>
    <source>
        <strain evidence="2">cv. Niubang</strain>
    </source>
</reference>
<evidence type="ECO:0000313" key="1">
    <source>
        <dbReference type="EMBL" id="KAI3673274.1"/>
    </source>
</evidence>
<name>A0ACB8XSD9_ARCLA</name>
<keyword evidence="2" id="KW-1185">Reference proteome</keyword>
<dbReference type="EMBL" id="CM042061">
    <property type="protein sequence ID" value="KAI3673274.1"/>
    <property type="molecule type" value="Genomic_DNA"/>
</dbReference>
<dbReference type="Proteomes" id="UP001055879">
    <property type="component" value="Linkage Group LG15"/>
</dbReference>
<gene>
    <name evidence="1" type="ORF">L6452_39391</name>
</gene>
<comment type="caution">
    <text evidence="1">The sequence shown here is derived from an EMBL/GenBank/DDBJ whole genome shotgun (WGS) entry which is preliminary data.</text>
</comment>
<protein>
    <submittedName>
        <fullName evidence="1">Uncharacterized protein</fullName>
    </submittedName>
</protein>
<organism evidence="1 2">
    <name type="scientific">Arctium lappa</name>
    <name type="common">Greater burdock</name>
    <name type="synonym">Lappa major</name>
    <dbReference type="NCBI Taxonomy" id="4217"/>
    <lineage>
        <taxon>Eukaryota</taxon>
        <taxon>Viridiplantae</taxon>
        <taxon>Streptophyta</taxon>
        <taxon>Embryophyta</taxon>
        <taxon>Tracheophyta</taxon>
        <taxon>Spermatophyta</taxon>
        <taxon>Magnoliopsida</taxon>
        <taxon>eudicotyledons</taxon>
        <taxon>Gunneridae</taxon>
        <taxon>Pentapetalae</taxon>
        <taxon>asterids</taxon>
        <taxon>campanulids</taxon>
        <taxon>Asterales</taxon>
        <taxon>Asteraceae</taxon>
        <taxon>Carduoideae</taxon>
        <taxon>Cardueae</taxon>
        <taxon>Arctiinae</taxon>
        <taxon>Arctium</taxon>
    </lineage>
</organism>
<proteinExistence type="predicted"/>
<reference evidence="1 2" key="2">
    <citation type="journal article" date="2022" name="Mol. Ecol. Resour.">
        <title>The genomes of chicory, endive, great burdock and yacon provide insights into Asteraceae paleo-polyploidization history and plant inulin production.</title>
        <authorList>
            <person name="Fan W."/>
            <person name="Wang S."/>
            <person name="Wang H."/>
            <person name="Wang A."/>
            <person name="Jiang F."/>
            <person name="Liu H."/>
            <person name="Zhao H."/>
            <person name="Xu D."/>
            <person name="Zhang Y."/>
        </authorList>
    </citation>
    <scope>NUCLEOTIDE SEQUENCE [LARGE SCALE GENOMIC DNA]</scope>
    <source>
        <strain evidence="2">cv. Niubang</strain>
    </source>
</reference>
<sequence length="258" mass="27511">MFAAIEDGVDVITIAFGCQGHVAFHYDVVTSVSVLAIYKGITVVCAAGNFGPSRSTHKNEAPWVLTFGAAIKPNGIVTPTMASFSSRRPNSISPGILKTYIIGSGVHIFGASNMETKATFVTNSGASMACPHLSGITTLLKSAHPDLSPTAIKSAIMMTADPVKDERCVNADVFAVGAGHVNALKAVVDLGYVFDIQPDDYIPYLLGLGYTTYQVEKMVRKEPSSSKRIAEAELNLPSIAIAFRPGEKKKYMRNVIVP</sequence>
<evidence type="ECO:0000313" key="2">
    <source>
        <dbReference type="Proteomes" id="UP001055879"/>
    </source>
</evidence>
<accession>A0ACB8XSD9</accession>